<accession>A0AA86IWZ3</accession>
<geneLocation type="plasmid" evidence="2 3">
    <name>pYSPA8-1</name>
</geneLocation>
<dbReference type="Proteomes" id="UP001291653">
    <property type="component" value="Plasmid pYSPA8-1"/>
</dbReference>
<name>A0AA86IWZ3_9ACTN</name>
<evidence type="ECO:0000256" key="1">
    <source>
        <dbReference type="SAM" id="MobiDB-lite"/>
    </source>
</evidence>
<evidence type="ECO:0000313" key="3">
    <source>
        <dbReference type="Proteomes" id="UP001291653"/>
    </source>
</evidence>
<protein>
    <submittedName>
        <fullName evidence="2">Uncharacterized protein</fullName>
    </submittedName>
</protein>
<keyword evidence="3" id="KW-1185">Reference proteome</keyword>
<proteinExistence type="predicted"/>
<keyword evidence="2" id="KW-0614">Plasmid</keyword>
<dbReference type="EMBL" id="LC735414">
    <property type="protein sequence ID" value="BDT39583.1"/>
    <property type="molecule type" value="Genomic_DNA"/>
</dbReference>
<evidence type="ECO:0000313" key="2">
    <source>
        <dbReference type="EMBL" id="BDT39583.1"/>
    </source>
</evidence>
<feature type="region of interest" description="Disordered" evidence="1">
    <location>
        <begin position="119"/>
        <end position="138"/>
    </location>
</feature>
<organism evidence="2 3">
    <name type="scientific">Streptomyces yaizuensis</name>
    <dbReference type="NCBI Taxonomy" id="2989713"/>
    <lineage>
        <taxon>Bacteria</taxon>
        <taxon>Bacillati</taxon>
        <taxon>Actinomycetota</taxon>
        <taxon>Actinomycetes</taxon>
        <taxon>Kitasatosporales</taxon>
        <taxon>Streptomycetaceae</taxon>
        <taxon>Streptomyces</taxon>
    </lineage>
</organism>
<reference evidence="2 3" key="1">
    <citation type="submission" date="2022-10" db="EMBL/GenBank/DDBJ databases">
        <title>Draft genome sequence of Streptomyces sp. YSPA8.</title>
        <authorList>
            <person name="Moriuchi R."/>
            <person name="Dohra H."/>
            <person name="Yamamura H."/>
            <person name="Kodani S."/>
        </authorList>
    </citation>
    <scope>NUCLEOTIDE SEQUENCE [LARGE SCALE GENOMIC DNA]</scope>
    <source>
        <strain evidence="2 3">YSPA8</strain>
        <plasmid evidence="2 3">pYSPA8-1</plasmid>
    </source>
</reference>
<gene>
    <name evidence="2" type="ORF">SYYSPA8_37325</name>
</gene>
<sequence>MTSCNRGSDYGNLTVTWTDGPTEEEVRRFAAPYGTRTLRYGGIQTSRSFSPEVQDAAEAIWTTAAASTPEKKIYPSNEAHGWYEAWDHEGVTVPKGTDWGQKKWLIDNVILPTLGQGAAMTAPEEPVPGEPEQAGDIDPAREKPRLHAVPERPPVAGEGAGRKETVLGFLNTLAGDIRSTPDDLWELPEQDQDVLRIISRTGTLVTGALLAELTVLMNAVAHTHADPSTAGASSKLTLQMIGRLARAETPVLRAALGKEPK</sequence>
<dbReference type="AlphaFoldDB" id="A0AA86IWZ3"/>